<dbReference type="PANTHER" id="PTHR46177">
    <property type="entry name" value="INTEGRASE CATALYTIC DOMAIN-CONTAINING PROTEIN"/>
    <property type="match status" value="1"/>
</dbReference>
<feature type="domain" description="Integrase core" evidence="1">
    <location>
        <begin position="106"/>
        <end position="276"/>
    </location>
</feature>
<proteinExistence type="predicted"/>
<gene>
    <name evidence="2" type="ORF">EDB92DRAFT_1937397</name>
</gene>
<evidence type="ECO:0000259" key="1">
    <source>
        <dbReference type="Pfam" id="PF24764"/>
    </source>
</evidence>
<dbReference type="InterPro" id="IPR058913">
    <property type="entry name" value="Integrase_dom_put"/>
</dbReference>
<reference evidence="2" key="1">
    <citation type="submission" date="2022-01" db="EMBL/GenBank/DDBJ databases">
        <title>Comparative genomics reveals a dynamic genome evolution in the ectomycorrhizal milk-cap (Lactarius) mushrooms.</title>
        <authorList>
            <consortium name="DOE Joint Genome Institute"/>
            <person name="Lebreton A."/>
            <person name="Tang N."/>
            <person name="Kuo A."/>
            <person name="LaButti K."/>
            <person name="Drula E."/>
            <person name="Barry K."/>
            <person name="Clum A."/>
            <person name="Lipzen A."/>
            <person name="Mousain D."/>
            <person name="Ng V."/>
            <person name="Wang R."/>
            <person name="Wang X."/>
            <person name="Dai Y."/>
            <person name="Henrissat B."/>
            <person name="Grigoriev I.V."/>
            <person name="Guerin-Laguette A."/>
            <person name="Yu F."/>
            <person name="Martin F.M."/>
        </authorList>
    </citation>
    <scope>NUCLEOTIDE SEQUENCE</scope>
    <source>
        <strain evidence="2">QP</strain>
    </source>
</reference>
<organism evidence="2 3">
    <name type="scientific">Lactarius akahatsu</name>
    <dbReference type="NCBI Taxonomy" id="416441"/>
    <lineage>
        <taxon>Eukaryota</taxon>
        <taxon>Fungi</taxon>
        <taxon>Dikarya</taxon>
        <taxon>Basidiomycota</taxon>
        <taxon>Agaricomycotina</taxon>
        <taxon>Agaricomycetes</taxon>
        <taxon>Russulales</taxon>
        <taxon>Russulaceae</taxon>
        <taxon>Lactarius</taxon>
    </lineage>
</organism>
<dbReference type="AlphaFoldDB" id="A0AAD4Q5B0"/>
<dbReference type="PANTHER" id="PTHR46177:SF1">
    <property type="entry name" value="INTEGRASE CATALYTIC DOMAIN-CONTAINING PROTEIN"/>
    <property type="match status" value="1"/>
</dbReference>
<dbReference type="Proteomes" id="UP001201163">
    <property type="component" value="Unassembled WGS sequence"/>
</dbReference>
<comment type="caution">
    <text evidence="2">The sequence shown here is derived from an EMBL/GenBank/DDBJ whole genome shotgun (WGS) entry which is preliminary data.</text>
</comment>
<name>A0AAD4Q5B0_9AGAM</name>
<dbReference type="EMBL" id="JAKELL010000182">
    <property type="protein sequence ID" value="KAH8979166.1"/>
    <property type="molecule type" value="Genomic_DNA"/>
</dbReference>
<accession>A0AAD4Q5B0</accession>
<protein>
    <recommendedName>
        <fullName evidence="1">Integrase core domain-containing protein</fullName>
    </recommendedName>
</protein>
<evidence type="ECO:0000313" key="3">
    <source>
        <dbReference type="Proteomes" id="UP001201163"/>
    </source>
</evidence>
<sequence>MSIMDHFDSACYGISVYTVRRRCKSWGLESTQRQKHTVLSIAAFVDDIKKLMNSAHEGTILTALLLENKIRVPRPVISEYLRLTEPDAVDAQRYKQFKRWTFITIGPNEMWSLDQHDKFKHYGLFFHVGLDPFPGVIHWCKVWWTVRNPKLITHFYLDTARSIGSIPLITQSDPGTENVNVAYAHTALRHQMEPSLDGSIQHRWFRKHGNIKPEIHWSVFRRDWAVGFQALLDEGVENGYYDTGDPLECLVLHFVFIPFIQREVDAWVHQRNWTKRCADRKKVLPNGILMIILQKPHKWKAADYKISIPPEALDEIEKKYAPPDDPVFDLVPHAFAIHANAVWTAMGSPQLQFDNAWEIYLNIRDALQGIAQDGVLQQVLSSVITVDATSEPQTWNCLDELPVDLQPSEDELLTVEDTDDESGIPVIDLMEDEDHGEDNDSEGVLSPC</sequence>
<keyword evidence="3" id="KW-1185">Reference proteome</keyword>
<dbReference type="Pfam" id="PF24764">
    <property type="entry name" value="rva_4"/>
    <property type="match status" value="1"/>
</dbReference>
<evidence type="ECO:0000313" key="2">
    <source>
        <dbReference type="EMBL" id="KAH8979166.1"/>
    </source>
</evidence>